<feature type="domain" description="Glycosyltransferase 2-like" evidence="2">
    <location>
        <begin position="41"/>
        <end position="155"/>
    </location>
</feature>
<dbReference type="InterPro" id="IPR001173">
    <property type="entry name" value="Glyco_trans_2-like"/>
</dbReference>
<keyword evidence="4" id="KW-1185">Reference proteome</keyword>
<keyword evidence="3" id="KW-0808">Transferase</keyword>
<dbReference type="PANTHER" id="PTHR43646">
    <property type="entry name" value="GLYCOSYLTRANSFERASE"/>
    <property type="match status" value="1"/>
</dbReference>
<dbReference type="Pfam" id="PF00535">
    <property type="entry name" value="Glycos_transf_2"/>
    <property type="match status" value="1"/>
</dbReference>
<keyword evidence="1" id="KW-1133">Transmembrane helix</keyword>
<keyword evidence="1" id="KW-0472">Membrane</keyword>
<gene>
    <name evidence="3" type="ORF">JOE61_000755</name>
</gene>
<proteinExistence type="predicted"/>
<evidence type="ECO:0000313" key="3">
    <source>
        <dbReference type="EMBL" id="MBM7506941.1"/>
    </source>
</evidence>
<keyword evidence="1" id="KW-0812">Transmembrane</keyword>
<protein>
    <submittedName>
        <fullName evidence="3">4,4'-diaponeurosporenoate glycosyltransferase</fullName>
        <ecNumber evidence="3">2.4.1.-</ecNumber>
    </submittedName>
</protein>
<dbReference type="InterPro" id="IPR029044">
    <property type="entry name" value="Nucleotide-diphossugar_trans"/>
</dbReference>
<feature type="transmembrane region" description="Helical" evidence="1">
    <location>
        <begin position="335"/>
        <end position="357"/>
    </location>
</feature>
<dbReference type="Proteomes" id="UP000732378">
    <property type="component" value="Unassembled WGS sequence"/>
</dbReference>
<evidence type="ECO:0000313" key="4">
    <source>
        <dbReference type="Proteomes" id="UP000732378"/>
    </source>
</evidence>
<organism evidence="3 4">
    <name type="scientific">Nocardioides salarius</name>
    <dbReference type="NCBI Taxonomy" id="374513"/>
    <lineage>
        <taxon>Bacteria</taxon>
        <taxon>Bacillati</taxon>
        <taxon>Actinomycetota</taxon>
        <taxon>Actinomycetes</taxon>
        <taxon>Propionibacteriales</taxon>
        <taxon>Nocardioidaceae</taxon>
        <taxon>Nocardioides</taxon>
    </lineage>
</organism>
<dbReference type="EC" id="2.4.1.-" evidence="3"/>
<dbReference type="GO" id="GO:0016757">
    <property type="term" value="F:glycosyltransferase activity"/>
    <property type="evidence" value="ECO:0007669"/>
    <property type="project" value="UniProtKB-KW"/>
</dbReference>
<evidence type="ECO:0000256" key="1">
    <source>
        <dbReference type="SAM" id="Phobius"/>
    </source>
</evidence>
<sequence length="383" mass="40151">MSDLVLAVVLLTGTLAGAWQLRDLRTVPARVGPGTGASRVSVVVPARDEEASLPALLAGLEGLDDRAGEVVVVDDGSVDATAEVALRSGATLLTATPPPPGWTGKAWACHQGARATSGDLLLFLDADTVLGRDALAGLLAVHAQHGGLVSVQPFHRVERAHEQLSAYFNVVALLASGAFARRPSARPMAFGPCLLTSRADYERAGTHAAVRAEILDDVELARAYDRAGLPVRCLAGGGSVQMRSYPAGLAQLVRGWTKNIASGASAAAPVPTLAAVLWLCVHHAVAVGLLLALVEAGGASAGPPAHGHPALWVTAWVVTAWHLRLVLRRVGSFRWWTWAVFPVALLAFDVVFARSLVATLRGSVRWRGREVASKGREHTEEGA</sequence>
<comment type="caution">
    <text evidence="3">The sequence shown here is derived from an EMBL/GenBank/DDBJ whole genome shotgun (WGS) entry which is preliminary data.</text>
</comment>
<dbReference type="PANTHER" id="PTHR43646:SF3">
    <property type="entry name" value="SLR1566 PROTEIN"/>
    <property type="match status" value="1"/>
</dbReference>
<dbReference type="RefSeq" id="WP_193667919.1">
    <property type="nucleotide sequence ID" value="NZ_JACDTV010000003.1"/>
</dbReference>
<name>A0ABS2M722_9ACTN</name>
<dbReference type="Gene3D" id="3.90.550.10">
    <property type="entry name" value="Spore Coat Polysaccharide Biosynthesis Protein SpsA, Chain A"/>
    <property type="match status" value="1"/>
</dbReference>
<evidence type="ECO:0000259" key="2">
    <source>
        <dbReference type="Pfam" id="PF00535"/>
    </source>
</evidence>
<accession>A0ABS2M722</accession>
<dbReference type="EMBL" id="JAFBBZ010000001">
    <property type="protein sequence ID" value="MBM7506941.1"/>
    <property type="molecule type" value="Genomic_DNA"/>
</dbReference>
<keyword evidence="3" id="KW-0328">Glycosyltransferase</keyword>
<dbReference type="SUPFAM" id="SSF53448">
    <property type="entry name" value="Nucleotide-diphospho-sugar transferases"/>
    <property type="match status" value="1"/>
</dbReference>
<reference evidence="3 4" key="1">
    <citation type="submission" date="2021-01" db="EMBL/GenBank/DDBJ databases">
        <title>Sequencing the genomes of 1000 actinobacteria strains.</title>
        <authorList>
            <person name="Klenk H.-P."/>
        </authorList>
    </citation>
    <scope>NUCLEOTIDE SEQUENCE [LARGE SCALE GENOMIC DNA]</scope>
    <source>
        <strain evidence="3 4">DSM 18239</strain>
    </source>
</reference>